<dbReference type="EMBL" id="CP027753">
    <property type="protein sequence ID" value="AZE51077.1"/>
    <property type="molecule type" value="Genomic_DNA"/>
</dbReference>
<dbReference type="Proteomes" id="UP000268048">
    <property type="component" value="Chromosome"/>
</dbReference>
<name>A0A3G7TVD4_9PSED</name>
<accession>A0A3G7TVD4</accession>
<organism evidence="1 2">
    <name type="scientific">Pseudomonas chlororaphis</name>
    <dbReference type="NCBI Taxonomy" id="587753"/>
    <lineage>
        <taxon>Bacteria</taxon>
        <taxon>Pseudomonadati</taxon>
        <taxon>Pseudomonadota</taxon>
        <taxon>Gammaproteobacteria</taxon>
        <taxon>Pseudomonadales</taxon>
        <taxon>Pseudomonadaceae</taxon>
        <taxon>Pseudomonas</taxon>
    </lineage>
</organism>
<dbReference type="RefSeq" id="WP_124322261.1">
    <property type="nucleotide sequence ID" value="NZ_CP027753.1"/>
</dbReference>
<dbReference type="AlphaFoldDB" id="A0A3G7TVD4"/>
<evidence type="ECO:0000313" key="1">
    <source>
        <dbReference type="EMBL" id="AZE51077.1"/>
    </source>
</evidence>
<protein>
    <submittedName>
        <fullName evidence="1">Uncharacterized protein</fullName>
    </submittedName>
</protein>
<reference evidence="1 2" key="1">
    <citation type="submission" date="2018-03" db="EMBL/GenBank/DDBJ databases">
        <title>Diversity of phytobeneficial traits revealed by whole-genome analysis of worldwide-isolated phenazine-producing Pseudomonas spp.</title>
        <authorList>
            <person name="Biessy A."/>
            <person name="Novinscak A."/>
            <person name="Blom J."/>
            <person name="Leger G."/>
            <person name="Thomashow L.S."/>
            <person name="Cazorla F.M."/>
            <person name="Josic D."/>
            <person name="Filion M."/>
        </authorList>
    </citation>
    <scope>NUCLEOTIDE SEQUENCE [LARGE SCALE GENOMIC DNA]</scope>
    <source>
        <strain evidence="1 2">B25</strain>
    </source>
</reference>
<sequence length="62" mass="7124">MLWNVYYVSAEPEDQSDFRDYTVRAIAPILAASRKRSDVIKHKSIGLRTYPAEIVRISSEPI</sequence>
<gene>
    <name evidence="1" type="ORF">C4K04_5429</name>
</gene>
<proteinExistence type="predicted"/>
<evidence type="ECO:0000313" key="2">
    <source>
        <dbReference type="Proteomes" id="UP000268048"/>
    </source>
</evidence>